<dbReference type="Pfam" id="PF07491">
    <property type="entry name" value="PPI_Ypi1"/>
    <property type="match status" value="1"/>
</dbReference>
<reference evidence="2" key="1">
    <citation type="submission" date="2021-02" db="EMBL/GenBank/DDBJ databases">
        <authorList>
            <person name="Dougan E. K."/>
            <person name="Rhodes N."/>
            <person name="Thang M."/>
            <person name="Chan C."/>
        </authorList>
    </citation>
    <scope>NUCLEOTIDE SEQUENCE</scope>
</reference>
<comment type="caution">
    <text evidence="2">The sequence shown here is derived from an EMBL/GenBank/DDBJ whole genome shotgun (WGS) entry which is preliminary data.</text>
</comment>
<feature type="compositionally biased region" description="Gly residues" evidence="1">
    <location>
        <begin position="120"/>
        <end position="137"/>
    </location>
</feature>
<dbReference type="PANTHER" id="PTHR20835">
    <property type="entry name" value="E3 UBIQUITIN-PROTEIN LIGASE PPP1R11-RELATED"/>
    <property type="match status" value="1"/>
</dbReference>
<keyword evidence="3" id="KW-1185">Reference proteome</keyword>
<dbReference type="EMBL" id="CAJNNV010031376">
    <property type="protein sequence ID" value="CAE8635941.1"/>
    <property type="molecule type" value="Genomic_DNA"/>
</dbReference>
<accession>A0A813HD35</accession>
<evidence type="ECO:0000256" key="1">
    <source>
        <dbReference type="SAM" id="MobiDB-lite"/>
    </source>
</evidence>
<dbReference type="Proteomes" id="UP000654075">
    <property type="component" value="Unassembled WGS sequence"/>
</dbReference>
<gene>
    <name evidence="2" type="ORF">PGLA1383_LOCUS51494</name>
</gene>
<dbReference type="GO" id="GO:0004865">
    <property type="term" value="F:protein serine/threonine phosphatase inhibitor activity"/>
    <property type="evidence" value="ECO:0007669"/>
    <property type="project" value="InterPro"/>
</dbReference>
<dbReference type="AlphaFoldDB" id="A0A813HD35"/>
<evidence type="ECO:0000313" key="3">
    <source>
        <dbReference type="Proteomes" id="UP000654075"/>
    </source>
</evidence>
<name>A0A813HD35_POLGL</name>
<evidence type="ECO:0000313" key="2">
    <source>
        <dbReference type="EMBL" id="CAE8635941.1"/>
    </source>
</evidence>
<organism evidence="2 3">
    <name type="scientific">Polarella glacialis</name>
    <name type="common">Dinoflagellate</name>
    <dbReference type="NCBI Taxonomy" id="89957"/>
    <lineage>
        <taxon>Eukaryota</taxon>
        <taxon>Sar</taxon>
        <taxon>Alveolata</taxon>
        <taxon>Dinophyceae</taxon>
        <taxon>Suessiales</taxon>
        <taxon>Suessiaceae</taxon>
        <taxon>Polarella</taxon>
    </lineage>
</organism>
<protein>
    <recommendedName>
        <fullName evidence="4">Type 1 phosphatases regulator</fullName>
    </recommendedName>
</protein>
<dbReference type="GO" id="GO:0005634">
    <property type="term" value="C:nucleus"/>
    <property type="evidence" value="ECO:0007669"/>
    <property type="project" value="TreeGrafter"/>
</dbReference>
<dbReference type="PANTHER" id="PTHR20835:SF0">
    <property type="entry name" value="E3 UBIQUITIN-PROTEIN LIGASE PPP1R11"/>
    <property type="match status" value="1"/>
</dbReference>
<dbReference type="InterPro" id="IPR011107">
    <property type="entry name" value="PPI_Ypi1"/>
</dbReference>
<sequence length="137" mass="13887">MASGTGGAQPSSSSSSSSTSVTATQVISQSTPEPLHLVLEPRPQHTVQWTEDTIDNEHMGKKKSKKCCIYTKPRAFGESSSESEGSDDDGRARPAARRKGGRRFCPFGQSPGEPDASGSSGPGGGSTGGGGGGGMTA</sequence>
<dbReference type="GO" id="GO:0008157">
    <property type="term" value="F:protein phosphatase 1 binding"/>
    <property type="evidence" value="ECO:0007669"/>
    <property type="project" value="TreeGrafter"/>
</dbReference>
<evidence type="ECO:0008006" key="4">
    <source>
        <dbReference type="Google" id="ProtNLM"/>
    </source>
</evidence>
<feature type="compositionally biased region" description="Low complexity" evidence="1">
    <location>
        <begin position="8"/>
        <end position="31"/>
    </location>
</feature>
<feature type="region of interest" description="Disordered" evidence="1">
    <location>
        <begin position="1"/>
        <end position="137"/>
    </location>
</feature>
<proteinExistence type="predicted"/>